<dbReference type="EMBL" id="HACA01018693">
    <property type="protein sequence ID" value="CDW36054.1"/>
    <property type="molecule type" value="Transcribed_RNA"/>
</dbReference>
<reference evidence="1" key="1">
    <citation type="submission" date="2014-05" db="EMBL/GenBank/DDBJ databases">
        <authorList>
            <person name="Chronopoulou M."/>
        </authorList>
    </citation>
    <scope>NUCLEOTIDE SEQUENCE</scope>
    <source>
        <tissue evidence="1">Whole organism</tissue>
    </source>
</reference>
<proteinExistence type="predicted"/>
<feature type="non-terminal residue" evidence="1">
    <location>
        <position position="1"/>
    </location>
</feature>
<sequence length="59" mass="6893">LQVLGNTNLYESCGIPYSPRNCKFQGIRSWIEERHNEADQKSAILLLHKFWCILPVNTF</sequence>
<accession>A0A0K2UCT4</accession>
<name>A0A0K2UCT4_LEPSM</name>
<dbReference type="EMBL" id="HACA01018692">
    <property type="protein sequence ID" value="CDW36053.1"/>
    <property type="molecule type" value="Transcribed_RNA"/>
</dbReference>
<evidence type="ECO:0000313" key="1">
    <source>
        <dbReference type="EMBL" id="CDW36053.1"/>
    </source>
</evidence>
<dbReference type="AlphaFoldDB" id="A0A0K2UCT4"/>
<protein>
    <submittedName>
        <fullName evidence="1">Uncharacterized protein</fullName>
    </submittedName>
</protein>
<organism evidence="1">
    <name type="scientific">Lepeophtheirus salmonis</name>
    <name type="common">Salmon louse</name>
    <name type="synonym">Caligus salmonis</name>
    <dbReference type="NCBI Taxonomy" id="72036"/>
    <lineage>
        <taxon>Eukaryota</taxon>
        <taxon>Metazoa</taxon>
        <taxon>Ecdysozoa</taxon>
        <taxon>Arthropoda</taxon>
        <taxon>Crustacea</taxon>
        <taxon>Multicrustacea</taxon>
        <taxon>Hexanauplia</taxon>
        <taxon>Copepoda</taxon>
        <taxon>Siphonostomatoida</taxon>
        <taxon>Caligidae</taxon>
        <taxon>Lepeophtheirus</taxon>
    </lineage>
</organism>